<evidence type="ECO:0000256" key="12">
    <source>
        <dbReference type="RuleBase" id="RU368116"/>
    </source>
</evidence>
<accession>A0A0W8DLP4</accession>
<feature type="domain" description="Carbohydrate kinase PfkB" evidence="13">
    <location>
        <begin position="38"/>
        <end position="307"/>
    </location>
</feature>
<dbReference type="InterPro" id="IPR001805">
    <property type="entry name" value="Adenokinase"/>
</dbReference>
<dbReference type="GO" id="GO:0044209">
    <property type="term" value="P:AMP salvage"/>
    <property type="evidence" value="ECO:0007669"/>
    <property type="project" value="UniProtKB-UniRule"/>
</dbReference>
<evidence type="ECO:0000256" key="2">
    <source>
        <dbReference type="ARBA" id="ARBA00004801"/>
    </source>
</evidence>
<dbReference type="InterPro" id="IPR011611">
    <property type="entry name" value="PfkB_dom"/>
</dbReference>
<evidence type="ECO:0000256" key="3">
    <source>
        <dbReference type="ARBA" id="ARBA00010688"/>
    </source>
</evidence>
<dbReference type="GO" id="GO:0006144">
    <property type="term" value="P:purine nucleobase metabolic process"/>
    <property type="evidence" value="ECO:0007669"/>
    <property type="project" value="TreeGrafter"/>
</dbReference>
<dbReference type="PANTHER" id="PTHR45769">
    <property type="entry name" value="ADENOSINE KINASE"/>
    <property type="match status" value="1"/>
</dbReference>
<comment type="catalytic activity">
    <reaction evidence="12">
        <text>adenosine + ATP = AMP + ADP + H(+)</text>
        <dbReference type="Rhea" id="RHEA:20824"/>
        <dbReference type="ChEBI" id="CHEBI:15378"/>
        <dbReference type="ChEBI" id="CHEBI:16335"/>
        <dbReference type="ChEBI" id="CHEBI:30616"/>
        <dbReference type="ChEBI" id="CHEBI:456215"/>
        <dbReference type="ChEBI" id="CHEBI:456216"/>
        <dbReference type="EC" id="2.7.1.20"/>
    </reaction>
</comment>
<dbReference type="AlphaFoldDB" id="A0A0W8DLP4"/>
<comment type="caution">
    <text evidence="14">The sequence shown here is derived from an EMBL/GenBank/DDBJ whole genome shotgun (WGS) entry which is preliminary data.</text>
</comment>
<dbReference type="FunFam" id="3.40.1190.20:FF:000019">
    <property type="entry name" value="Ribokinase"/>
    <property type="match status" value="1"/>
</dbReference>
<organism evidence="14 15">
    <name type="scientific">Phytophthora nicotianae</name>
    <name type="common">Potato buckeye rot agent</name>
    <name type="synonym">Phytophthora parasitica</name>
    <dbReference type="NCBI Taxonomy" id="4792"/>
    <lineage>
        <taxon>Eukaryota</taxon>
        <taxon>Sar</taxon>
        <taxon>Stramenopiles</taxon>
        <taxon>Oomycota</taxon>
        <taxon>Peronosporomycetes</taxon>
        <taxon>Peronosporales</taxon>
        <taxon>Peronosporaceae</taxon>
        <taxon>Phytophthora</taxon>
    </lineage>
</organism>
<dbReference type="GO" id="GO:0004001">
    <property type="term" value="F:adenosine kinase activity"/>
    <property type="evidence" value="ECO:0007669"/>
    <property type="project" value="UniProtKB-UniRule"/>
</dbReference>
<dbReference type="InterPro" id="IPR002139">
    <property type="entry name" value="Ribo/fructo_kinase"/>
</dbReference>
<dbReference type="PRINTS" id="PR00990">
    <property type="entry name" value="RIBOKINASE"/>
</dbReference>
<evidence type="ECO:0000256" key="4">
    <source>
        <dbReference type="ARBA" id="ARBA00012119"/>
    </source>
</evidence>
<comment type="function">
    <text evidence="12">ATP dependent phosphorylation of adenosine and other related nucleoside analogs to monophosphate derivatives.</text>
</comment>
<dbReference type="EMBL" id="LNFP01000121">
    <property type="protein sequence ID" value="KUF97283.1"/>
    <property type="molecule type" value="Genomic_DNA"/>
</dbReference>
<gene>
    <name evidence="14" type="ORF">AM588_10006588</name>
</gene>
<sequence length="329" mass="35362">MKVKFAVLGDAFVDVVAGTLAPDQLPQWGSDVECSRPIELQPGGSALNTATHLANLSVRNPHHELEVALHTAVGNDSFANVLKTHLADRNVTLSSPMLDNVPTGVCIVLSGAVIQNDRSFITHYGAAHRLNIEHIDEKMVLSADHLHIGGYYSCASLRAKMKPLLQKAKENGITTSLDINYDSTEKWDGLDELFPLIDIFLPNEIEAMKISRTDSVSAAMAHFTERINGVTVIKVGAGGAIAYCSKTQQQWKQGSFPTDVVDVTGAGDSFNSGFLFAWKTNDGDVGDALRWGCGTASRTVAALGACSFPLTYEDVQSMVAVDNARISSK</sequence>
<keyword evidence="9 12" id="KW-0067">ATP-binding</keyword>
<evidence type="ECO:0000256" key="1">
    <source>
        <dbReference type="ARBA" id="ARBA00001946"/>
    </source>
</evidence>
<evidence type="ECO:0000313" key="15">
    <source>
        <dbReference type="Proteomes" id="UP000054636"/>
    </source>
</evidence>
<comment type="pathway">
    <text evidence="2 12">Purine metabolism; AMP biosynthesis via salvage pathway; AMP from adenosine: step 1/1.</text>
</comment>
<dbReference type="Proteomes" id="UP000054636">
    <property type="component" value="Unassembled WGS sequence"/>
</dbReference>
<dbReference type="CDD" id="cd01166">
    <property type="entry name" value="KdgK"/>
    <property type="match status" value="1"/>
</dbReference>
<keyword evidence="8 11" id="KW-0418">Kinase</keyword>
<comment type="similarity">
    <text evidence="3 11">Belongs to the carbohydrate kinase PfkB family.</text>
</comment>
<evidence type="ECO:0000256" key="6">
    <source>
        <dbReference type="ARBA" id="ARBA00022726"/>
    </source>
</evidence>
<evidence type="ECO:0000256" key="10">
    <source>
        <dbReference type="PIRSR" id="PIRSR601805-1"/>
    </source>
</evidence>
<dbReference type="EC" id="2.7.1.20" evidence="4 12"/>
<protein>
    <recommendedName>
        <fullName evidence="4 12">Adenosine kinase</fullName>
        <shortName evidence="12">AK</shortName>
        <ecNumber evidence="4 12">2.7.1.20</ecNumber>
    </recommendedName>
    <alternativeName>
        <fullName evidence="12">Adenosine 5'-phosphotransferase</fullName>
    </alternativeName>
</protein>
<dbReference type="InterPro" id="IPR002173">
    <property type="entry name" value="Carboh/pur_kinase_PfkB_CS"/>
</dbReference>
<dbReference type="PANTHER" id="PTHR45769:SF3">
    <property type="entry name" value="ADENOSINE KINASE"/>
    <property type="match status" value="1"/>
</dbReference>
<dbReference type="InterPro" id="IPR029056">
    <property type="entry name" value="Ribokinase-like"/>
</dbReference>
<keyword evidence="5 11" id="KW-0808">Transferase</keyword>
<dbReference type="GO" id="GO:0005634">
    <property type="term" value="C:nucleus"/>
    <property type="evidence" value="ECO:0007669"/>
    <property type="project" value="TreeGrafter"/>
</dbReference>
<evidence type="ECO:0000313" key="14">
    <source>
        <dbReference type="EMBL" id="KUF97283.1"/>
    </source>
</evidence>
<keyword evidence="6 12" id="KW-0660">Purine salvage</keyword>
<evidence type="ECO:0000256" key="11">
    <source>
        <dbReference type="RuleBase" id="RU003704"/>
    </source>
</evidence>
<keyword evidence="7 12" id="KW-0547">Nucleotide-binding</keyword>
<dbReference type="PROSITE" id="PS00584">
    <property type="entry name" value="PFKB_KINASES_2"/>
    <property type="match status" value="1"/>
</dbReference>
<dbReference type="UniPathway" id="UPA00588">
    <property type="reaction ID" value="UER00659"/>
</dbReference>
<dbReference type="GO" id="GO:0005524">
    <property type="term" value="F:ATP binding"/>
    <property type="evidence" value="ECO:0007669"/>
    <property type="project" value="UniProtKB-UniRule"/>
</dbReference>
<dbReference type="GO" id="GO:0005829">
    <property type="term" value="C:cytosol"/>
    <property type="evidence" value="ECO:0007669"/>
    <property type="project" value="TreeGrafter"/>
</dbReference>
<dbReference type="Pfam" id="PF00294">
    <property type="entry name" value="PfkB"/>
    <property type="match status" value="1"/>
</dbReference>
<evidence type="ECO:0000259" key="13">
    <source>
        <dbReference type="Pfam" id="PF00294"/>
    </source>
</evidence>
<dbReference type="Gene3D" id="3.40.1190.20">
    <property type="match status" value="1"/>
</dbReference>
<reference evidence="14 15" key="1">
    <citation type="submission" date="2015-11" db="EMBL/GenBank/DDBJ databases">
        <title>Genomes and virulence difference between two physiological races of Phytophthora nicotianae.</title>
        <authorList>
            <person name="Liu H."/>
            <person name="Ma X."/>
            <person name="Yu H."/>
            <person name="Fang D."/>
            <person name="Li Y."/>
            <person name="Wang X."/>
            <person name="Wang W."/>
            <person name="Dong Y."/>
            <person name="Xiao B."/>
        </authorList>
    </citation>
    <scope>NUCLEOTIDE SEQUENCE [LARGE SCALE GENOMIC DNA]</scope>
    <source>
        <strain evidence="15">race 1</strain>
    </source>
</reference>
<dbReference type="SUPFAM" id="SSF53613">
    <property type="entry name" value="Ribokinase-like"/>
    <property type="match status" value="1"/>
</dbReference>
<evidence type="ECO:0000256" key="9">
    <source>
        <dbReference type="ARBA" id="ARBA00022840"/>
    </source>
</evidence>
<proteinExistence type="inferred from homology"/>
<name>A0A0W8DLP4_PHYNI</name>
<evidence type="ECO:0000256" key="8">
    <source>
        <dbReference type="ARBA" id="ARBA00022777"/>
    </source>
</evidence>
<feature type="active site" description="Proton acceptor" evidence="10">
    <location>
        <position position="268"/>
    </location>
</feature>
<dbReference type="GO" id="GO:0006166">
    <property type="term" value="P:purine ribonucleoside salvage"/>
    <property type="evidence" value="ECO:0007669"/>
    <property type="project" value="UniProtKB-KW"/>
</dbReference>
<evidence type="ECO:0000256" key="7">
    <source>
        <dbReference type="ARBA" id="ARBA00022741"/>
    </source>
</evidence>
<keyword evidence="12" id="KW-0460">Magnesium</keyword>
<comment type="cofactor">
    <cofactor evidence="1 12">
        <name>Mg(2+)</name>
        <dbReference type="ChEBI" id="CHEBI:18420"/>
    </cofactor>
</comment>
<evidence type="ECO:0000256" key="5">
    <source>
        <dbReference type="ARBA" id="ARBA00022679"/>
    </source>
</evidence>